<evidence type="ECO:0000313" key="3">
    <source>
        <dbReference type="Proteomes" id="UP001321477"/>
    </source>
</evidence>
<reference evidence="3" key="1">
    <citation type="journal article" date="2019" name="Int. J. Syst. Evol. Microbiol.">
        <title>The Global Catalogue of Microorganisms (GCM) 10K type strain sequencing project: providing services to taxonomists for standard genome sequencing and annotation.</title>
        <authorList>
            <consortium name="The Broad Institute Genomics Platform"/>
            <consortium name="The Broad Institute Genome Sequencing Center for Infectious Disease"/>
            <person name="Wu L."/>
            <person name="Ma J."/>
        </authorList>
    </citation>
    <scope>NUCLEOTIDE SEQUENCE [LARGE SCALE GENOMIC DNA]</scope>
    <source>
        <strain evidence="3">NBRC 109019</strain>
    </source>
</reference>
<evidence type="ECO:0000256" key="1">
    <source>
        <dbReference type="SAM" id="MobiDB-lite"/>
    </source>
</evidence>
<protein>
    <submittedName>
        <fullName evidence="2">mRNA interferase PemK</fullName>
    </submittedName>
</protein>
<dbReference type="SUPFAM" id="SSF50118">
    <property type="entry name" value="Cell growth inhibitor/plasmid maintenance toxic component"/>
    <property type="match status" value="1"/>
</dbReference>
<dbReference type="EMBL" id="AP027734">
    <property type="protein sequence ID" value="BDZ56280.1"/>
    <property type="molecule type" value="Genomic_DNA"/>
</dbReference>
<sequence>MPDASRFLTALGRAIRSLARPGRREASTRTGRPSTSSADAATGPRTDAGGESPGRSGPTATVELEPSRIRAVRFSYAPERDGEPDPGEVVWTWVPYEERDGRGKDRPVVIVAAGERESFLAVQLTSRPQGRDAVELGTGAWDGQGRPSWAKIDRVFKVHADGMRREAATLDAARYRRLVEALAERYGWG</sequence>
<dbReference type="RefSeq" id="WP_234659117.1">
    <property type="nucleotide sequence ID" value="NZ_AP027734.1"/>
</dbReference>
<gene>
    <name evidence="2" type="ORF">GCM10025870_33530</name>
</gene>
<dbReference type="Pfam" id="PF02452">
    <property type="entry name" value="PemK_toxin"/>
    <property type="match status" value="1"/>
</dbReference>
<dbReference type="InterPro" id="IPR003477">
    <property type="entry name" value="PemK-like"/>
</dbReference>
<evidence type="ECO:0000313" key="2">
    <source>
        <dbReference type="EMBL" id="BDZ56280.1"/>
    </source>
</evidence>
<name>A0ABM8H631_9MICO</name>
<dbReference type="Proteomes" id="UP001321477">
    <property type="component" value="Chromosome"/>
</dbReference>
<feature type="region of interest" description="Disordered" evidence="1">
    <location>
        <begin position="14"/>
        <end position="66"/>
    </location>
</feature>
<keyword evidence="3" id="KW-1185">Reference proteome</keyword>
<feature type="compositionally biased region" description="Polar residues" evidence="1">
    <location>
        <begin position="28"/>
        <end position="39"/>
    </location>
</feature>
<organism evidence="2 3">
    <name type="scientific">Agromyces marinus</name>
    <dbReference type="NCBI Taxonomy" id="1389020"/>
    <lineage>
        <taxon>Bacteria</taxon>
        <taxon>Bacillati</taxon>
        <taxon>Actinomycetota</taxon>
        <taxon>Actinomycetes</taxon>
        <taxon>Micrococcales</taxon>
        <taxon>Microbacteriaceae</taxon>
        <taxon>Agromyces</taxon>
    </lineage>
</organism>
<accession>A0ABM8H631</accession>
<proteinExistence type="predicted"/>